<protein>
    <submittedName>
        <fullName evidence="2">Transglutaminase-like putative cysteine protease</fullName>
    </submittedName>
</protein>
<dbReference type="Proteomes" id="UP000253426">
    <property type="component" value="Unassembled WGS sequence"/>
</dbReference>
<evidence type="ECO:0000313" key="2">
    <source>
        <dbReference type="EMBL" id="RBP46208.1"/>
    </source>
</evidence>
<dbReference type="Pfam" id="PF01841">
    <property type="entry name" value="Transglut_core"/>
    <property type="match status" value="1"/>
</dbReference>
<comment type="caution">
    <text evidence="2">The sequence shown here is derived from an EMBL/GenBank/DDBJ whole genome shotgun (WGS) entry which is preliminary data.</text>
</comment>
<dbReference type="SMART" id="SM00460">
    <property type="entry name" value="TGc"/>
    <property type="match status" value="1"/>
</dbReference>
<dbReference type="Gene3D" id="3.10.620.30">
    <property type="match status" value="1"/>
</dbReference>
<organism evidence="2 3">
    <name type="scientific">Roseimicrobium gellanilyticum</name>
    <dbReference type="NCBI Taxonomy" id="748857"/>
    <lineage>
        <taxon>Bacteria</taxon>
        <taxon>Pseudomonadati</taxon>
        <taxon>Verrucomicrobiota</taxon>
        <taxon>Verrucomicrobiia</taxon>
        <taxon>Verrucomicrobiales</taxon>
        <taxon>Verrucomicrobiaceae</taxon>
        <taxon>Roseimicrobium</taxon>
    </lineage>
</organism>
<dbReference type="OrthoDB" id="9787782at2"/>
<keyword evidence="2" id="KW-0378">Hydrolase</keyword>
<proteinExistence type="predicted"/>
<dbReference type="GO" id="GO:0008233">
    <property type="term" value="F:peptidase activity"/>
    <property type="evidence" value="ECO:0007669"/>
    <property type="project" value="UniProtKB-KW"/>
</dbReference>
<dbReference type="PANTHER" id="PTHR33490:SF1">
    <property type="entry name" value="SLL1233 PROTEIN"/>
    <property type="match status" value="1"/>
</dbReference>
<dbReference type="Pfam" id="PF08379">
    <property type="entry name" value="Bact_transglu_N"/>
    <property type="match status" value="1"/>
</dbReference>
<dbReference type="EMBL" id="QNRR01000002">
    <property type="protein sequence ID" value="RBP46208.1"/>
    <property type="molecule type" value="Genomic_DNA"/>
</dbReference>
<accession>A0A366HSX6</accession>
<keyword evidence="3" id="KW-1185">Reference proteome</keyword>
<evidence type="ECO:0000313" key="3">
    <source>
        <dbReference type="Proteomes" id="UP000253426"/>
    </source>
</evidence>
<dbReference type="GO" id="GO:0006508">
    <property type="term" value="P:proteolysis"/>
    <property type="evidence" value="ECO:0007669"/>
    <property type="project" value="UniProtKB-KW"/>
</dbReference>
<feature type="domain" description="Transglutaminase-like" evidence="1">
    <location>
        <begin position="178"/>
        <end position="243"/>
    </location>
</feature>
<dbReference type="SUPFAM" id="SSF54001">
    <property type="entry name" value="Cysteine proteinases"/>
    <property type="match status" value="1"/>
</dbReference>
<dbReference type="InterPro" id="IPR038765">
    <property type="entry name" value="Papain-like_cys_pep_sf"/>
</dbReference>
<dbReference type="PANTHER" id="PTHR33490">
    <property type="entry name" value="BLR5614 PROTEIN-RELATED"/>
    <property type="match status" value="1"/>
</dbReference>
<sequence>MDRFHIMHRTVYRYKAPVQFGMHRLVLRPREGHEITVVKHHLTIVPQPRLYWLNDIFGNNVALAQFDEAADRLEIRNEVVIDRMPRAEDAAPLKVSRSSLTPLPVTYPQMELPVVQGYIASVYPDDHAKVTAWVASLPPPEEAHPTALEMVEHVGRCIYGTIKYRRREEPGVQTPVGTLALGTGSCRDMAVLMMEACRSMGIATRFVSGYLSTSASAAGRGATHAWADVYLPDSGWTGYDPTIGERVSRKHLAIGVSAHPRGVMPVSGIFNGPPGAYEGMEVAVTMKQVPMEEMVDAEDLAQN</sequence>
<gene>
    <name evidence="2" type="ORF">DES53_102594</name>
</gene>
<dbReference type="InterPro" id="IPR013589">
    <property type="entry name" value="Bac_transglu_N"/>
</dbReference>
<evidence type="ECO:0000259" key="1">
    <source>
        <dbReference type="SMART" id="SM00460"/>
    </source>
</evidence>
<keyword evidence="2" id="KW-0645">Protease</keyword>
<dbReference type="AlphaFoldDB" id="A0A366HSX6"/>
<reference evidence="2 3" key="1">
    <citation type="submission" date="2018-06" db="EMBL/GenBank/DDBJ databases">
        <title>Genomic Encyclopedia of Type Strains, Phase IV (KMG-IV): sequencing the most valuable type-strain genomes for metagenomic binning, comparative biology and taxonomic classification.</title>
        <authorList>
            <person name="Goeker M."/>
        </authorList>
    </citation>
    <scope>NUCLEOTIDE SEQUENCE [LARGE SCALE GENOMIC DNA]</scope>
    <source>
        <strain evidence="2 3">DSM 25532</strain>
    </source>
</reference>
<dbReference type="InterPro" id="IPR002931">
    <property type="entry name" value="Transglutaminase-like"/>
</dbReference>
<name>A0A366HSX6_9BACT</name>